<protein>
    <submittedName>
        <fullName evidence="2">Uncharacterized protein</fullName>
    </submittedName>
</protein>
<reference evidence="3" key="1">
    <citation type="journal article" date="2019" name="Int. J. Syst. Evol. Microbiol.">
        <title>The Global Catalogue of Microorganisms (GCM) 10K type strain sequencing project: providing services to taxonomists for standard genome sequencing and annotation.</title>
        <authorList>
            <consortium name="The Broad Institute Genomics Platform"/>
            <consortium name="The Broad Institute Genome Sequencing Center for Infectious Disease"/>
            <person name="Wu L."/>
            <person name="Ma J."/>
        </authorList>
    </citation>
    <scope>NUCLEOTIDE SEQUENCE [LARGE SCALE GENOMIC DNA]</scope>
    <source>
        <strain evidence="3">JCM 17938</strain>
    </source>
</reference>
<name>A0ABP8TVD1_9ACTN</name>
<dbReference type="Proteomes" id="UP001500212">
    <property type="component" value="Unassembled WGS sequence"/>
</dbReference>
<keyword evidence="3" id="KW-1185">Reference proteome</keyword>
<evidence type="ECO:0000313" key="3">
    <source>
        <dbReference type="Proteomes" id="UP001500212"/>
    </source>
</evidence>
<comment type="caution">
    <text evidence="2">The sequence shown here is derived from an EMBL/GenBank/DDBJ whole genome shotgun (WGS) entry which is preliminary data.</text>
</comment>
<feature type="region of interest" description="Disordered" evidence="1">
    <location>
        <begin position="1"/>
        <end position="29"/>
    </location>
</feature>
<accession>A0ABP8TVD1</accession>
<dbReference type="EMBL" id="BAABHJ010000039">
    <property type="protein sequence ID" value="GAA4617362.1"/>
    <property type="molecule type" value="Genomic_DNA"/>
</dbReference>
<evidence type="ECO:0000313" key="2">
    <source>
        <dbReference type="EMBL" id="GAA4617362.1"/>
    </source>
</evidence>
<evidence type="ECO:0000256" key="1">
    <source>
        <dbReference type="SAM" id="MobiDB-lite"/>
    </source>
</evidence>
<proteinExistence type="predicted"/>
<organism evidence="2 3">
    <name type="scientific">Actinoallomurus liliacearum</name>
    <dbReference type="NCBI Taxonomy" id="1080073"/>
    <lineage>
        <taxon>Bacteria</taxon>
        <taxon>Bacillati</taxon>
        <taxon>Actinomycetota</taxon>
        <taxon>Actinomycetes</taxon>
        <taxon>Streptosporangiales</taxon>
        <taxon>Thermomonosporaceae</taxon>
        <taxon>Actinoallomurus</taxon>
    </lineage>
</organism>
<gene>
    <name evidence="2" type="ORF">GCM10023195_77500</name>
</gene>
<sequence>MPCATATDPATARQPVPRMTDATSGPQSLEEEITASLMILRRILTAGRIPPITPLPHQLPADVLIDFWADDLAPEQDSEQ</sequence>